<reference evidence="2 3" key="1">
    <citation type="submission" date="2022-05" db="EMBL/GenBank/DDBJ databases">
        <title>Chromosome-level reference genomes for two strains of Caenorhabditis briggsae: an improved platform for comparative genomics.</title>
        <authorList>
            <person name="Stevens L."/>
            <person name="Andersen E.C."/>
        </authorList>
    </citation>
    <scope>NUCLEOTIDE SEQUENCE [LARGE SCALE GENOMIC DNA]</scope>
    <source>
        <strain evidence="2">QX1410_ONT</strain>
        <tissue evidence="2">Whole-organism</tissue>
    </source>
</reference>
<dbReference type="Proteomes" id="UP000827892">
    <property type="component" value="Chromosome III"/>
</dbReference>
<evidence type="ECO:0000256" key="1">
    <source>
        <dbReference type="SAM" id="MobiDB-lite"/>
    </source>
</evidence>
<proteinExistence type="predicted"/>
<protein>
    <submittedName>
        <fullName evidence="2">Uncharacterized protein</fullName>
    </submittedName>
</protein>
<evidence type="ECO:0000313" key="2">
    <source>
        <dbReference type="EMBL" id="ULU02425.1"/>
    </source>
</evidence>
<feature type="region of interest" description="Disordered" evidence="1">
    <location>
        <begin position="120"/>
        <end position="168"/>
    </location>
</feature>
<sequence>MTHSVSPALSNTYIPSAVSWPSLANRSVGAREPDPRSAWTRSIGRHQQFDRLRNDPGVGFEFWNPSDPRNVPGMFVYPDEMSLNILKPITVVYQEAWCLFMEYFDITNIDLMENKEEKQPVHKVSNEEERSQGIEAPPQIEPLIDEMEHGESDMLTADPQSVETDPTS</sequence>
<dbReference type="EMBL" id="CP090893">
    <property type="protein sequence ID" value="ULU02425.1"/>
    <property type="molecule type" value="Genomic_DNA"/>
</dbReference>
<accession>A0AAE9DEQ7</accession>
<feature type="compositionally biased region" description="Polar residues" evidence="1">
    <location>
        <begin position="158"/>
        <end position="168"/>
    </location>
</feature>
<feature type="compositionally biased region" description="Basic and acidic residues" evidence="1">
    <location>
        <begin position="120"/>
        <end position="132"/>
    </location>
</feature>
<evidence type="ECO:0000313" key="3">
    <source>
        <dbReference type="Proteomes" id="UP000827892"/>
    </source>
</evidence>
<name>A0AAE9DEQ7_CAEBR</name>
<organism evidence="2 3">
    <name type="scientific">Caenorhabditis briggsae</name>
    <dbReference type="NCBI Taxonomy" id="6238"/>
    <lineage>
        <taxon>Eukaryota</taxon>
        <taxon>Metazoa</taxon>
        <taxon>Ecdysozoa</taxon>
        <taxon>Nematoda</taxon>
        <taxon>Chromadorea</taxon>
        <taxon>Rhabditida</taxon>
        <taxon>Rhabditina</taxon>
        <taxon>Rhabditomorpha</taxon>
        <taxon>Rhabditoidea</taxon>
        <taxon>Rhabditidae</taxon>
        <taxon>Peloderinae</taxon>
        <taxon>Caenorhabditis</taxon>
    </lineage>
</organism>
<gene>
    <name evidence="2" type="ORF">L3Y34_002195</name>
</gene>
<dbReference type="AlphaFoldDB" id="A0AAE9DEQ7"/>